<dbReference type="EMBL" id="JBBXJM010000007">
    <property type="protein sequence ID" value="KAL1404837.1"/>
    <property type="molecule type" value="Genomic_DNA"/>
</dbReference>
<comment type="caution">
    <text evidence="3">The sequence shown here is derived from an EMBL/GenBank/DDBJ whole genome shotgun (WGS) entry which is preliminary data.</text>
</comment>
<evidence type="ECO:0000256" key="2">
    <source>
        <dbReference type="SAM" id="Phobius"/>
    </source>
</evidence>
<dbReference type="RefSeq" id="XP_069204781.1">
    <property type="nucleotide sequence ID" value="XM_069356844.1"/>
</dbReference>
<protein>
    <submittedName>
        <fullName evidence="3">Uncharacterized protein</fullName>
    </submittedName>
</protein>
<keyword evidence="2" id="KW-0812">Transmembrane</keyword>
<keyword evidence="2" id="KW-1133">Transmembrane helix</keyword>
<feature type="transmembrane region" description="Helical" evidence="2">
    <location>
        <begin position="151"/>
        <end position="169"/>
    </location>
</feature>
<feature type="transmembrane region" description="Helical" evidence="2">
    <location>
        <begin position="71"/>
        <end position="93"/>
    </location>
</feature>
<gene>
    <name evidence="3" type="ORF">Q8F55_008447</name>
</gene>
<dbReference type="GeneID" id="95989490"/>
<organism evidence="3 4">
    <name type="scientific">Vanrija albida</name>
    <dbReference type="NCBI Taxonomy" id="181172"/>
    <lineage>
        <taxon>Eukaryota</taxon>
        <taxon>Fungi</taxon>
        <taxon>Dikarya</taxon>
        <taxon>Basidiomycota</taxon>
        <taxon>Agaricomycotina</taxon>
        <taxon>Tremellomycetes</taxon>
        <taxon>Trichosporonales</taxon>
        <taxon>Trichosporonaceae</taxon>
        <taxon>Vanrija</taxon>
    </lineage>
</organism>
<evidence type="ECO:0000313" key="4">
    <source>
        <dbReference type="Proteomes" id="UP001565368"/>
    </source>
</evidence>
<feature type="transmembrane region" description="Helical" evidence="2">
    <location>
        <begin position="123"/>
        <end position="139"/>
    </location>
</feature>
<evidence type="ECO:0000256" key="1">
    <source>
        <dbReference type="SAM" id="MobiDB-lite"/>
    </source>
</evidence>
<feature type="transmembrane region" description="Helical" evidence="2">
    <location>
        <begin position="12"/>
        <end position="30"/>
    </location>
</feature>
<feature type="region of interest" description="Disordered" evidence="1">
    <location>
        <begin position="316"/>
        <end position="348"/>
    </location>
</feature>
<evidence type="ECO:0000313" key="3">
    <source>
        <dbReference type="EMBL" id="KAL1404837.1"/>
    </source>
</evidence>
<feature type="transmembrane region" description="Helical" evidence="2">
    <location>
        <begin position="230"/>
        <end position="250"/>
    </location>
</feature>
<feature type="transmembrane region" description="Helical" evidence="2">
    <location>
        <begin position="42"/>
        <end position="65"/>
    </location>
</feature>
<sequence length="348" mass="39193">MAKFTNEAAAALVFGIVYLIMWLYMAYMYATKQYRWNSRWSVLFFHATLRVASQACGVAFGILAWSNVDVFVAYLILGAEGYFSLTIASYYFLHHYLLKHFGSSRLIPFDLETMPKAQRRTRVLMLIGMVPVVMPWKFWHNDLMAIVDSWLIPANAIIIAGGSIMAGGMDPKSSRYDGMSPEEIQKKMDDTLFISKALRTTGQAVFLALTVVFGVFILHTLRRGQRHGGITWTILIFVFVALMMLVRGLFGVLQAGIYSLSYYNPENYNSHGMTGRFTALEYCLAVLPEFTAALALNISWRTTITEAPLKEHGVKDTEDGHVLHATRTDDESRAGDAELKPELLPEVK</sequence>
<proteinExistence type="predicted"/>
<reference evidence="3 4" key="1">
    <citation type="submission" date="2023-08" db="EMBL/GenBank/DDBJ databases">
        <title>Annotated Genome Sequence of Vanrija albida AlHP1.</title>
        <authorList>
            <person name="Herzog R."/>
        </authorList>
    </citation>
    <scope>NUCLEOTIDE SEQUENCE [LARGE SCALE GENOMIC DNA]</scope>
    <source>
        <strain evidence="3 4">AlHP1</strain>
    </source>
</reference>
<dbReference type="PANTHER" id="PTHR42109:SF2">
    <property type="entry name" value="INTEGRAL MEMBRANE PROTEIN"/>
    <property type="match status" value="1"/>
</dbReference>
<feature type="transmembrane region" description="Helical" evidence="2">
    <location>
        <begin position="197"/>
        <end position="218"/>
    </location>
</feature>
<accession>A0ABR3PR51</accession>
<dbReference type="Proteomes" id="UP001565368">
    <property type="component" value="Unassembled WGS sequence"/>
</dbReference>
<dbReference type="PANTHER" id="PTHR42109">
    <property type="entry name" value="UNPLACED GENOMIC SCAFFOLD UM_SCAF_CONTIG_1.265, WHOLE GENOME SHOTGUN SEQUENCE"/>
    <property type="match status" value="1"/>
</dbReference>
<keyword evidence="4" id="KW-1185">Reference proteome</keyword>
<keyword evidence="2" id="KW-0472">Membrane</keyword>
<name>A0ABR3PR51_9TREE</name>